<reference evidence="14 15" key="1">
    <citation type="submission" date="2020-09" db="EMBL/GenBank/DDBJ databases">
        <title>Novel species in genus Gordonia.</title>
        <authorList>
            <person name="Zhang G."/>
        </authorList>
    </citation>
    <scope>NUCLEOTIDE SEQUENCE [LARGE SCALE GENOMIC DNA]</scope>
    <source>
        <strain evidence="14 15">ON-33</strain>
    </source>
</reference>
<evidence type="ECO:0000313" key="15">
    <source>
        <dbReference type="Proteomes" id="UP000602395"/>
    </source>
</evidence>
<organism evidence="14 15">
    <name type="scientific">Gordonia hankookensis</name>
    <dbReference type="NCBI Taxonomy" id="589403"/>
    <lineage>
        <taxon>Bacteria</taxon>
        <taxon>Bacillati</taxon>
        <taxon>Actinomycetota</taxon>
        <taxon>Actinomycetes</taxon>
        <taxon>Mycobacteriales</taxon>
        <taxon>Gordoniaceae</taxon>
        <taxon>Gordonia</taxon>
    </lineage>
</organism>
<evidence type="ECO:0000256" key="1">
    <source>
        <dbReference type="ARBA" id="ARBA00004141"/>
    </source>
</evidence>
<evidence type="ECO:0000256" key="7">
    <source>
        <dbReference type="ARBA" id="ARBA00023004"/>
    </source>
</evidence>
<proteinExistence type="predicted"/>
<feature type="transmembrane region" description="Helical" evidence="13">
    <location>
        <begin position="162"/>
        <end position="183"/>
    </location>
</feature>
<keyword evidence="5 13" id="KW-1133">Transmembrane helix</keyword>
<evidence type="ECO:0000256" key="3">
    <source>
        <dbReference type="ARBA" id="ARBA00022692"/>
    </source>
</evidence>
<feature type="transmembrane region" description="Helical" evidence="13">
    <location>
        <begin position="278"/>
        <end position="296"/>
    </location>
</feature>
<sequence>MTVPKTSDPEATGAAGTSAGAADEQPPRTDAHRFARLPGFGRPTARFVYWWAIALLIANVGIVATGGAVRLTGSGLGCPTWPRCTDDSFVPHEALGVHGVIEFGNRMLTWVLTIVAIATWVAVLRYARSARRDKWLVTLLALGIPFQGVIGGITVLTKLNPWVVSLHFVLSMVLVSGATVLVYRLRPDAPPPPPVGPGTRLGRSLSVLQYLVTWATVYLGTVVTGSGPHAGDTEARRNGLAPDHATQLHADAVFVLIGLAIAVAVFTRALRLPEQRSAYTFLGLIAVQGILGVVQYNTGLPIALVIAHMTVSAMLLIVATWMILQFGTRTVTDENATSTTTGV</sequence>
<keyword evidence="2" id="KW-1003">Cell membrane</keyword>
<dbReference type="InterPro" id="IPR003780">
    <property type="entry name" value="COX15/CtaA_fam"/>
</dbReference>
<feature type="transmembrane region" description="Helical" evidence="13">
    <location>
        <begin position="302"/>
        <end position="324"/>
    </location>
</feature>
<dbReference type="PANTHER" id="PTHR35457:SF1">
    <property type="entry name" value="HEME A SYNTHASE"/>
    <property type="match status" value="1"/>
</dbReference>
<evidence type="ECO:0000256" key="5">
    <source>
        <dbReference type="ARBA" id="ARBA00022989"/>
    </source>
</evidence>
<evidence type="ECO:0000256" key="4">
    <source>
        <dbReference type="ARBA" id="ARBA00022723"/>
    </source>
</evidence>
<dbReference type="Proteomes" id="UP000602395">
    <property type="component" value="Unassembled WGS sequence"/>
</dbReference>
<protein>
    <submittedName>
        <fullName evidence="14">Heme A synthase</fullName>
    </submittedName>
</protein>
<comment type="pathway">
    <text evidence="11">Porphyrin-containing compound metabolism.</text>
</comment>
<keyword evidence="9 13" id="KW-0472">Membrane</keyword>
<evidence type="ECO:0000256" key="12">
    <source>
        <dbReference type="SAM" id="MobiDB-lite"/>
    </source>
</evidence>
<evidence type="ECO:0000256" key="9">
    <source>
        <dbReference type="ARBA" id="ARBA00023136"/>
    </source>
</evidence>
<feature type="transmembrane region" description="Helical" evidence="13">
    <location>
        <begin position="47"/>
        <end position="69"/>
    </location>
</feature>
<dbReference type="EMBL" id="JACWMS010000004">
    <property type="protein sequence ID" value="MBD1321947.1"/>
    <property type="molecule type" value="Genomic_DNA"/>
</dbReference>
<dbReference type="InterPro" id="IPR050450">
    <property type="entry name" value="COX15/CtaA_HemeA_synthase"/>
</dbReference>
<feature type="transmembrane region" description="Helical" evidence="13">
    <location>
        <begin position="107"/>
        <end position="124"/>
    </location>
</feature>
<keyword evidence="3 13" id="KW-0812">Transmembrane</keyword>
<evidence type="ECO:0000256" key="13">
    <source>
        <dbReference type="SAM" id="Phobius"/>
    </source>
</evidence>
<gene>
    <name evidence="14" type="ORF">IDF66_20415</name>
</gene>
<dbReference type="PANTHER" id="PTHR35457">
    <property type="entry name" value="HEME A SYNTHASE"/>
    <property type="match status" value="1"/>
</dbReference>
<evidence type="ECO:0000256" key="2">
    <source>
        <dbReference type="ARBA" id="ARBA00022475"/>
    </source>
</evidence>
<keyword evidence="10" id="KW-1015">Disulfide bond</keyword>
<evidence type="ECO:0000256" key="10">
    <source>
        <dbReference type="ARBA" id="ARBA00023157"/>
    </source>
</evidence>
<comment type="subcellular location">
    <subcellularLocation>
        <location evidence="1">Membrane</location>
        <topology evidence="1">Multi-pass membrane protein</topology>
    </subcellularLocation>
</comment>
<dbReference type="RefSeq" id="WP_190268351.1">
    <property type="nucleotide sequence ID" value="NZ_BAABAD010000004.1"/>
</dbReference>
<keyword evidence="6" id="KW-0560">Oxidoreductase</keyword>
<evidence type="ECO:0000313" key="14">
    <source>
        <dbReference type="EMBL" id="MBD1321947.1"/>
    </source>
</evidence>
<comment type="caution">
    <text evidence="14">The sequence shown here is derived from an EMBL/GenBank/DDBJ whole genome shotgun (WGS) entry which is preliminary data.</text>
</comment>
<feature type="transmembrane region" description="Helical" evidence="13">
    <location>
        <begin position="247"/>
        <end position="266"/>
    </location>
</feature>
<feature type="transmembrane region" description="Helical" evidence="13">
    <location>
        <begin position="136"/>
        <end position="156"/>
    </location>
</feature>
<keyword evidence="15" id="KW-1185">Reference proteome</keyword>
<evidence type="ECO:0000256" key="6">
    <source>
        <dbReference type="ARBA" id="ARBA00023002"/>
    </source>
</evidence>
<keyword evidence="8" id="KW-0350">Heme biosynthesis</keyword>
<dbReference type="Pfam" id="PF02628">
    <property type="entry name" value="COX15-CtaA"/>
    <property type="match status" value="1"/>
</dbReference>
<feature type="transmembrane region" description="Helical" evidence="13">
    <location>
        <begin position="204"/>
        <end position="227"/>
    </location>
</feature>
<accession>A0ABR7WJ53</accession>
<keyword evidence="7" id="KW-0408">Iron</keyword>
<evidence type="ECO:0000256" key="11">
    <source>
        <dbReference type="ARBA" id="ARBA00023444"/>
    </source>
</evidence>
<feature type="region of interest" description="Disordered" evidence="12">
    <location>
        <begin position="1"/>
        <end position="28"/>
    </location>
</feature>
<feature type="compositionally biased region" description="Low complexity" evidence="12">
    <location>
        <begin position="11"/>
        <end position="22"/>
    </location>
</feature>
<evidence type="ECO:0000256" key="8">
    <source>
        <dbReference type="ARBA" id="ARBA00023133"/>
    </source>
</evidence>
<keyword evidence="4" id="KW-0479">Metal-binding</keyword>
<name>A0ABR7WJ53_9ACTN</name>